<dbReference type="CDD" id="cd01356">
    <property type="entry name" value="AcnX_swivel"/>
    <property type="match status" value="1"/>
</dbReference>
<dbReference type="GO" id="GO:0019287">
    <property type="term" value="P:isopentenyl diphosphate biosynthetic process, mevalonate pathway"/>
    <property type="evidence" value="ECO:0007669"/>
    <property type="project" value="UniProtKB-UniRule"/>
</dbReference>
<evidence type="ECO:0000256" key="4">
    <source>
        <dbReference type="ARBA" id="ARBA00045120"/>
    </source>
</evidence>
<evidence type="ECO:0000256" key="3">
    <source>
        <dbReference type="ARBA" id="ARBA00023239"/>
    </source>
</evidence>
<dbReference type="EC" id="4.2.1.182" evidence="7"/>
<dbReference type="Gene3D" id="3.50.30.10">
    <property type="entry name" value="Phosphohistidine domain"/>
    <property type="match status" value="1"/>
</dbReference>
<dbReference type="HAMAP" id="MF_00078">
    <property type="entry name" value="PMDh_S"/>
    <property type="match status" value="1"/>
</dbReference>
<dbReference type="RefSeq" id="WP_259134098.1">
    <property type="nucleotide sequence ID" value="NZ_JANUCS010000004.1"/>
</dbReference>
<dbReference type="EMBL" id="QZAB01000084">
    <property type="protein sequence ID" value="RQD91247.1"/>
    <property type="molecule type" value="Genomic_DNA"/>
</dbReference>
<dbReference type="PIRSF" id="PIRSF004966">
    <property type="entry name" value="UCP004966"/>
    <property type="match status" value="1"/>
</dbReference>
<dbReference type="InterPro" id="IPR012016">
    <property type="entry name" value="PMDh-S-like"/>
</dbReference>
<name>A0A3R7XJ67_9EURY</name>
<dbReference type="InterPro" id="IPR002840">
    <property type="entry name" value="PMDh-S-like_dom"/>
</dbReference>
<proteinExistence type="inferred from homology"/>
<evidence type="ECO:0000313" key="9">
    <source>
        <dbReference type="EMBL" id="RQD91247.1"/>
    </source>
</evidence>
<dbReference type="Pfam" id="PF01989">
    <property type="entry name" value="AcnX_swivel_put"/>
    <property type="match status" value="1"/>
</dbReference>
<protein>
    <recommendedName>
        <fullName evidence="7">Phosphomevalonate dehydratase small subunit</fullName>
        <shortName evidence="7">PMDh small subunit</shortName>
        <shortName evidence="7">PMDh-S</shortName>
        <ecNumber evidence="7">4.2.1.182</ecNumber>
    </recommendedName>
</protein>
<organism evidence="9 10">
    <name type="scientific">Methanosalsum natronophilum</name>
    <dbReference type="NCBI Taxonomy" id="768733"/>
    <lineage>
        <taxon>Archaea</taxon>
        <taxon>Methanobacteriati</taxon>
        <taxon>Methanobacteriota</taxon>
        <taxon>Stenosarchaea group</taxon>
        <taxon>Methanomicrobia</taxon>
        <taxon>Methanosarcinales</taxon>
        <taxon>Methanosarcinaceae</taxon>
        <taxon>Methanosalsum</taxon>
    </lineage>
</organism>
<reference evidence="9 10" key="1">
    <citation type="submission" date="2018-08" db="EMBL/GenBank/DDBJ databases">
        <title>The metabolism and importance of syntrophic acetate oxidation coupled to methane or sulfide production in haloalkaline environments.</title>
        <authorList>
            <person name="Timmers P.H.A."/>
            <person name="Vavourakis C.D."/>
            <person name="Sorokin D.Y."/>
            <person name="Sinninghe Damste J.S."/>
            <person name="Muyzer G."/>
            <person name="Stams A.J.M."/>
            <person name="Plugge C.M."/>
        </authorList>
    </citation>
    <scope>NUCLEOTIDE SEQUENCE [LARGE SCALE GENOMIC DNA]</scope>
    <source>
        <strain evidence="9">MSAO_Arc3</strain>
    </source>
</reference>
<evidence type="ECO:0000256" key="7">
    <source>
        <dbReference type="HAMAP-Rule" id="MF_00078"/>
    </source>
</evidence>
<dbReference type="PANTHER" id="PTHR36577:SF3">
    <property type="entry name" value="DUF521 DOMAIN PROTEIN (AFU_ORTHOLOGUE AFUA_6G00490)"/>
    <property type="match status" value="1"/>
</dbReference>
<evidence type="ECO:0000256" key="5">
    <source>
        <dbReference type="ARBA" id="ARBA00045299"/>
    </source>
</evidence>
<comment type="catalytic activity">
    <reaction evidence="4">
        <text>(R)-5-phosphomevalonate = (2E)-3-methyl-5-phosphooxypent-2-enoate + H2O</text>
        <dbReference type="Rhea" id="RHEA:78975"/>
        <dbReference type="ChEBI" id="CHEBI:15377"/>
        <dbReference type="ChEBI" id="CHEBI:58146"/>
        <dbReference type="ChEBI" id="CHEBI:229665"/>
        <dbReference type="EC" id="4.2.1.182"/>
    </reaction>
    <physiologicalReaction direction="left-to-right" evidence="4">
        <dbReference type="Rhea" id="RHEA:78976"/>
    </physiologicalReaction>
</comment>
<feature type="domain" description="Phosphomevalonate dehydratase small subunit-like" evidence="8">
    <location>
        <begin position="27"/>
        <end position="106"/>
    </location>
</feature>
<feature type="active site" description="Proton acceptor" evidence="7">
    <location>
        <position position="65"/>
    </location>
</feature>
<comment type="pathway">
    <text evidence="1 7">Isoprenoid biosynthesis; isopentenyl diphosphate biosynthesis via mevalonate pathway.</text>
</comment>
<comment type="subunit">
    <text evidence="6 7">Heterodimer composed of a large subunit (PMDh-L) and a small subunit (PMDh-S).</text>
</comment>
<dbReference type="NCBIfam" id="NF003046">
    <property type="entry name" value="PRK03955.1"/>
    <property type="match status" value="1"/>
</dbReference>
<dbReference type="AlphaFoldDB" id="A0A3R7XJ67"/>
<evidence type="ECO:0000259" key="8">
    <source>
        <dbReference type="Pfam" id="PF01989"/>
    </source>
</evidence>
<comment type="caution">
    <text evidence="9">The sequence shown here is derived from an EMBL/GenBank/DDBJ whole genome shotgun (WGS) entry which is preliminary data.</text>
</comment>
<keyword evidence="2 7" id="KW-0414">Isoprene biosynthesis</keyword>
<keyword evidence="3 7" id="KW-0456">Lyase</keyword>
<gene>
    <name evidence="9" type="ORF">D5R95_01235</name>
</gene>
<dbReference type="Proteomes" id="UP000284763">
    <property type="component" value="Unassembled WGS sequence"/>
</dbReference>
<evidence type="ECO:0000256" key="6">
    <source>
        <dbReference type="ARBA" id="ARBA00046520"/>
    </source>
</evidence>
<accession>A0A3R7XJ67</accession>
<dbReference type="GO" id="GO:0016836">
    <property type="term" value="F:hydro-lyase activity"/>
    <property type="evidence" value="ECO:0007669"/>
    <property type="project" value="UniProtKB-UniRule"/>
</dbReference>
<evidence type="ECO:0000313" key="10">
    <source>
        <dbReference type="Proteomes" id="UP000284763"/>
    </source>
</evidence>
<comment type="function">
    <text evidence="5 7">Component of a hydro-lyase that catalyzes the dehydration of mevalonate 5-phosphate (MVA5P) to form trans-anhydromevalonate 5-phosphate (tAHMP). Involved in the archaeal mevalonate (MVA) pathway, which provides fundamental precursors for isoprenoid biosynthesis, such as isopentenyl diphosphate (IPP) and dimethylallyl diphosphate (DMAPP).</text>
</comment>
<dbReference type="SUPFAM" id="SSF52016">
    <property type="entry name" value="LeuD/IlvD-like"/>
    <property type="match status" value="1"/>
</dbReference>
<evidence type="ECO:0000256" key="2">
    <source>
        <dbReference type="ARBA" id="ARBA00023229"/>
    </source>
</evidence>
<sequence length="138" mass="14757">MIEIRIECRSISKGEGKGPVLSTKDPISFLGTVDPETGNIIDPNHELHGKCIKDSILIFPYGKGSTVGSYVLYQLKKNGCAPSGMINIDSEPIVAVGAIISDIPLVDRPNVDIFKVIVEGDEVIVNGSEGYLEITGSK</sequence>
<evidence type="ECO:0000256" key="1">
    <source>
        <dbReference type="ARBA" id="ARBA00005092"/>
    </source>
</evidence>
<dbReference type="InterPro" id="IPR020794">
    <property type="entry name" value="PMDh_S"/>
</dbReference>
<comment type="similarity">
    <text evidence="7">Belongs to the AcnX type II small subunit family.</text>
</comment>
<dbReference type="PANTHER" id="PTHR36577">
    <property type="entry name" value="DUF521 DOMAIN PROTEIN (AFU_ORTHOLOGUE AFUA_6G00490)"/>
    <property type="match status" value="1"/>
</dbReference>